<comment type="caution">
    <text evidence="3">The sequence shown here is derived from an EMBL/GenBank/DDBJ whole genome shotgun (WGS) entry which is preliminary data.</text>
</comment>
<feature type="compositionally biased region" description="Gly residues" evidence="1">
    <location>
        <begin position="42"/>
        <end position="53"/>
    </location>
</feature>
<feature type="compositionally biased region" description="Low complexity" evidence="1">
    <location>
        <begin position="28"/>
        <end position="41"/>
    </location>
</feature>
<feature type="compositionally biased region" description="Gly residues" evidence="1">
    <location>
        <begin position="174"/>
        <end position="185"/>
    </location>
</feature>
<dbReference type="PROSITE" id="PS51257">
    <property type="entry name" value="PROKAR_LIPOPROTEIN"/>
    <property type="match status" value="1"/>
</dbReference>
<feature type="region of interest" description="Disordered" evidence="1">
    <location>
        <begin position="154"/>
        <end position="185"/>
    </location>
</feature>
<evidence type="ECO:0000256" key="1">
    <source>
        <dbReference type="SAM" id="MobiDB-lite"/>
    </source>
</evidence>
<protein>
    <submittedName>
        <fullName evidence="3">DUF5666 domain-containing protein</fullName>
    </submittedName>
</protein>
<proteinExistence type="predicted"/>
<dbReference type="RefSeq" id="WP_286287666.1">
    <property type="nucleotide sequence ID" value="NZ_JASXSZ010000001.1"/>
</dbReference>
<accession>A0ABT7MWP8</accession>
<evidence type="ECO:0000313" key="3">
    <source>
        <dbReference type="EMBL" id="MDL9978873.1"/>
    </source>
</evidence>
<evidence type="ECO:0000256" key="2">
    <source>
        <dbReference type="SAM" id="SignalP"/>
    </source>
</evidence>
<name>A0ABT7MWP8_9MICO</name>
<dbReference type="InterPro" id="IPR006311">
    <property type="entry name" value="TAT_signal"/>
</dbReference>
<feature type="region of interest" description="Disordered" evidence="1">
    <location>
        <begin position="28"/>
        <end position="54"/>
    </location>
</feature>
<dbReference type="EMBL" id="JASXSZ010000001">
    <property type="protein sequence ID" value="MDL9978873.1"/>
    <property type="molecule type" value="Genomic_DNA"/>
</dbReference>
<organism evidence="3 4">
    <name type="scientific">Microbacterium candidum</name>
    <dbReference type="NCBI Taxonomy" id="3041922"/>
    <lineage>
        <taxon>Bacteria</taxon>
        <taxon>Bacillati</taxon>
        <taxon>Actinomycetota</taxon>
        <taxon>Actinomycetes</taxon>
        <taxon>Micrococcales</taxon>
        <taxon>Microbacteriaceae</taxon>
        <taxon>Microbacterium</taxon>
    </lineage>
</organism>
<sequence length="300" mass="27518">MNTRRLALVALVVAAGLGLAGCAASNAPSPAASAAQGAPNGDQGGGFGGGQNGGARAFPGTSGLVAAVSGSTAQVQSAQRQTAVTWTSSTTFTTQVAGSTSDIAVGDCVVARPARTGTGGSSGSGGSGGSGATTVAAATIAITTPTNGSCTAGFGGFGGQRPSGAPTPRPSTGSGNGTGAPRGLGGFGATGKVTSVGSGSFVVSMTRGSTTRDVTVTFTSSTTVTKQQAGSAADVVVGTCVLALGKTDDTGALTANSIAVSPAVNGACTNGFGGRGGGNGFGGGNGGGNGGTGGQGTGGA</sequence>
<reference evidence="3 4" key="1">
    <citation type="submission" date="2023-06" db="EMBL/GenBank/DDBJ databases">
        <title>Microbacterium sp. nov., isolated from a waste landfill.</title>
        <authorList>
            <person name="Wen W."/>
        </authorList>
    </citation>
    <scope>NUCLEOTIDE SEQUENCE [LARGE SCALE GENOMIC DNA]</scope>
    <source>
        <strain evidence="3 4">ASV49</strain>
    </source>
</reference>
<feature type="chain" id="PRO_5045722943" evidence="2">
    <location>
        <begin position="35"/>
        <end position="300"/>
    </location>
</feature>
<dbReference type="Proteomes" id="UP001235064">
    <property type="component" value="Unassembled WGS sequence"/>
</dbReference>
<keyword evidence="2" id="KW-0732">Signal</keyword>
<feature type="signal peptide" evidence="2">
    <location>
        <begin position="1"/>
        <end position="34"/>
    </location>
</feature>
<dbReference type="PROSITE" id="PS51318">
    <property type="entry name" value="TAT"/>
    <property type="match status" value="1"/>
</dbReference>
<gene>
    <name evidence="3" type="ORF">QSV35_05990</name>
</gene>
<evidence type="ECO:0000313" key="4">
    <source>
        <dbReference type="Proteomes" id="UP001235064"/>
    </source>
</evidence>
<keyword evidence="4" id="KW-1185">Reference proteome</keyword>